<evidence type="ECO:0000313" key="3">
    <source>
        <dbReference type="Proteomes" id="UP000321820"/>
    </source>
</evidence>
<organism evidence="2 3">
    <name type="scientific">Terriglobus albidus</name>
    <dbReference type="NCBI Taxonomy" id="1592106"/>
    <lineage>
        <taxon>Bacteria</taxon>
        <taxon>Pseudomonadati</taxon>
        <taxon>Acidobacteriota</taxon>
        <taxon>Terriglobia</taxon>
        <taxon>Terriglobales</taxon>
        <taxon>Acidobacteriaceae</taxon>
        <taxon>Terriglobus</taxon>
    </lineage>
</organism>
<evidence type="ECO:0000313" key="2">
    <source>
        <dbReference type="EMBL" id="QEE28390.1"/>
    </source>
</evidence>
<evidence type="ECO:0000256" key="1">
    <source>
        <dbReference type="SAM" id="Phobius"/>
    </source>
</evidence>
<dbReference type="AlphaFoldDB" id="A0A5B9ECG0"/>
<dbReference type="OrthoDB" id="117805at2"/>
<keyword evidence="1" id="KW-1133">Transmembrane helix</keyword>
<feature type="transmembrane region" description="Helical" evidence="1">
    <location>
        <begin position="147"/>
        <end position="165"/>
    </location>
</feature>
<reference evidence="2 3" key="1">
    <citation type="submission" date="2019-08" db="EMBL/GenBank/DDBJ databases">
        <title>Complete genome sequence of Terriglobus albidus strain ORNL.</title>
        <authorList>
            <person name="Podar M."/>
        </authorList>
    </citation>
    <scope>NUCLEOTIDE SEQUENCE [LARGE SCALE GENOMIC DNA]</scope>
    <source>
        <strain evidence="2 3">ORNL</strain>
    </source>
</reference>
<feature type="transmembrane region" description="Helical" evidence="1">
    <location>
        <begin position="331"/>
        <end position="354"/>
    </location>
</feature>
<dbReference type="KEGG" id="talb:FTW19_10480"/>
<keyword evidence="1" id="KW-0472">Membrane</keyword>
<feature type="transmembrane region" description="Helical" evidence="1">
    <location>
        <begin position="107"/>
        <end position="127"/>
    </location>
</feature>
<accession>A0A5B9ECG0</accession>
<keyword evidence="1" id="KW-0812">Transmembrane</keyword>
<feature type="transmembrane region" description="Helical" evidence="1">
    <location>
        <begin position="6"/>
        <end position="26"/>
    </location>
</feature>
<name>A0A5B9ECG0_9BACT</name>
<feature type="transmembrane region" description="Helical" evidence="1">
    <location>
        <begin position="67"/>
        <end position="87"/>
    </location>
</feature>
<dbReference type="EMBL" id="CP042806">
    <property type="protein sequence ID" value="QEE28390.1"/>
    <property type="molecule type" value="Genomic_DNA"/>
</dbReference>
<dbReference type="RefSeq" id="WP_147647580.1">
    <property type="nucleotide sequence ID" value="NZ_CP042806.1"/>
</dbReference>
<keyword evidence="3" id="KW-1185">Reference proteome</keyword>
<evidence type="ECO:0008006" key="4">
    <source>
        <dbReference type="Google" id="ProtNLM"/>
    </source>
</evidence>
<dbReference type="Proteomes" id="UP000321820">
    <property type="component" value="Chromosome"/>
</dbReference>
<feature type="transmembrane region" description="Helical" evidence="1">
    <location>
        <begin position="366"/>
        <end position="386"/>
    </location>
</feature>
<gene>
    <name evidence="2" type="ORF">FTW19_10480</name>
</gene>
<proteinExistence type="predicted"/>
<feature type="transmembrane region" description="Helical" evidence="1">
    <location>
        <begin position="218"/>
        <end position="238"/>
    </location>
</feature>
<sequence length="418" mass="47275">MPSASTIDNSIVLASLLIFVFAYLLIVRRDGSWVNWATPFFIIQLGQRYVLPPVYTLLVHMPNGSEFAYWYCYATYALSFLSAALAYSFLKPLRLRTVGVEIADSRLLITSWALFGIGVLFYLPVLVEFRAYLNDPRRIYEMTRSGYGVYFLSSTLFATLGFITYMFCRQKGIVNSFVFYASIAVFTYWHGSKGQLINYLLIWLLYRVYVLRRQIRAVSAMAIAGIIVVVLTTMFALFSNVADLAELANQLSGYADTVRNSMTVIDDPRQDYYYGMLTFENEVYARIPRFLMPNKPKDYGPFRIAKKYDPAAHRSDVGDPNYDIGVTYADFGPFTIALLCIVWALTGWVIVSLAEDQKRTPSIGRFLLLLFFSGVNIIPISGLFLFPETLLLGLLLTAILRPASVTIRPNAIATLKGK</sequence>
<protein>
    <recommendedName>
        <fullName evidence="4">O-antigen polysaccharide polymerase Wzy</fullName>
    </recommendedName>
</protein>